<comment type="function">
    <text evidence="7">Mitochondrial transcription factor that confers selective promoter recognition on the core subunit of the yeast mitochondrial RNA polymerase. Interacts with DNA in a non-specific manner.</text>
</comment>
<evidence type="ECO:0000256" key="6">
    <source>
        <dbReference type="ARBA" id="ARBA00022884"/>
    </source>
</evidence>
<evidence type="ECO:0000256" key="2">
    <source>
        <dbReference type="ARBA" id="ARBA00013836"/>
    </source>
</evidence>
<organism evidence="8 9">
    <name type="scientific">Byssothecium circinans</name>
    <dbReference type="NCBI Taxonomy" id="147558"/>
    <lineage>
        <taxon>Eukaryota</taxon>
        <taxon>Fungi</taxon>
        <taxon>Dikarya</taxon>
        <taxon>Ascomycota</taxon>
        <taxon>Pezizomycotina</taxon>
        <taxon>Dothideomycetes</taxon>
        <taxon>Pleosporomycetidae</taxon>
        <taxon>Pleosporales</taxon>
        <taxon>Massarineae</taxon>
        <taxon>Massarinaceae</taxon>
        <taxon>Byssothecium</taxon>
    </lineage>
</organism>
<keyword evidence="9" id="KW-1185">Reference proteome</keyword>
<dbReference type="InterPro" id="IPR029063">
    <property type="entry name" value="SAM-dependent_MTases_sf"/>
</dbReference>
<dbReference type="OrthoDB" id="16079at2759"/>
<dbReference type="GO" id="GO:0008168">
    <property type="term" value="F:methyltransferase activity"/>
    <property type="evidence" value="ECO:0007669"/>
    <property type="project" value="UniProtKB-KW"/>
</dbReference>
<keyword evidence="4 8" id="KW-0808">Transferase</keyword>
<dbReference type="Proteomes" id="UP000800035">
    <property type="component" value="Unassembled WGS sequence"/>
</dbReference>
<dbReference type="GO" id="GO:0006391">
    <property type="term" value="P:transcription initiation at mitochondrial promoter"/>
    <property type="evidence" value="ECO:0007669"/>
    <property type="project" value="TreeGrafter"/>
</dbReference>
<dbReference type="Gene3D" id="3.40.50.150">
    <property type="entry name" value="Vaccinia Virus protein VP39"/>
    <property type="match status" value="1"/>
</dbReference>
<protein>
    <recommendedName>
        <fullName evidence="2">Mitochondrial transcription factor 1</fullName>
    </recommendedName>
</protein>
<evidence type="ECO:0000256" key="3">
    <source>
        <dbReference type="ARBA" id="ARBA00022603"/>
    </source>
</evidence>
<evidence type="ECO:0000313" key="8">
    <source>
        <dbReference type="EMBL" id="KAF1956621.1"/>
    </source>
</evidence>
<dbReference type="EMBL" id="ML976991">
    <property type="protein sequence ID" value="KAF1956621.1"/>
    <property type="molecule type" value="Genomic_DNA"/>
</dbReference>
<dbReference type="AlphaFoldDB" id="A0A6A5TVD8"/>
<dbReference type="GO" id="GO:0034245">
    <property type="term" value="C:mitochondrial DNA-directed RNA polymerase complex"/>
    <property type="evidence" value="ECO:0007669"/>
    <property type="project" value="TreeGrafter"/>
</dbReference>
<dbReference type="InterPro" id="IPR023165">
    <property type="entry name" value="rRNA_Ade_diMease-like_C"/>
</dbReference>
<dbReference type="GO" id="GO:0005759">
    <property type="term" value="C:mitochondrial matrix"/>
    <property type="evidence" value="ECO:0007669"/>
    <property type="project" value="TreeGrafter"/>
</dbReference>
<accession>A0A6A5TVD8</accession>
<dbReference type="InterPro" id="IPR001737">
    <property type="entry name" value="KsgA/Erm"/>
</dbReference>
<gene>
    <name evidence="8" type="ORF">CC80DRAFT_516156</name>
</gene>
<dbReference type="GO" id="GO:0003723">
    <property type="term" value="F:RNA binding"/>
    <property type="evidence" value="ECO:0007669"/>
    <property type="project" value="UniProtKB-KW"/>
</dbReference>
<dbReference type="PANTHER" id="PTHR11727">
    <property type="entry name" value="DIMETHYLADENOSINE TRANSFERASE"/>
    <property type="match status" value="1"/>
</dbReference>
<sequence>MSCRPRLINLGLTCRPLGVRYASKGFRRSWDNEKLATTPKYPLSTTLAANIGRGGIAKSMAADPLYSTRSHTYLRTQIVSPDLCDDVIEYIRPSLEKYKGCDIIDLNPGVGVWSQKLHDFLQPRTHILVEPSEAFDPLLMPLVEKSNSTYKFFRGNVGRHEEVERLIQSGLLPHQQRVSRGDKNAYKLNESLLVTGTLGWEPRLPGLGFDSMMKQLLVHWGAKAWTHDGYHAWGPVRSLFWGSSEEIRTCIPRAASHHTKYSFFMDLLSKNTEVVTGDHVARTAGRAATGGREPQHEIQSIVRAMQRGRKNGKELPAHRRENVHDFAQEIERLTDGTGTMSLIEILDYLREKEMAGVSTVGINTGSSIQMVEAEKDFENNRSKYMEIRSRSNSRTNEEKEFYTKEGKRFALQQASTKRAQLRKIELEGLAKLAEEIYDLECWVAGMQDGSGKDSELAKLREKEEDFEHRKAKINLNYLTALASETDDRLILRSPVERLQWDLRPYEPLVMRNDEVWPQNRFSLIDCTPRAPPPDADADWSEWIQDFISGLLSSPTQSVPQSLEKCQPGASALVDKVPSLRDPKKGGRPNLNHMRTRMLTIEMVHELCRAYREWPFKSADANHAQYFRMRMGRSSGKQ</sequence>
<reference evidence="8" key="1">
    <citation type="journal article" date="2020" name="Stud. Mycol.">
        <title>101 Dothideomycetes genomes: a test case for predicting lifestyles and emergence of pathogens.</title>
        <authorList>
            <person name="Haridas S."/>
            <person name="Albert R."/>
            <person name="Binder M."/>
            <person name="Bloem J."/>
            <person name="Labutti K."/>
            <person name="Salamov A."/>
            <person name="Andreopoulos B."/>
            <person name="Baker S."/>
            <person name="Barry K."/>
            <person name="Bills G."/>
            <person name="Bluhm B."/>
            <person name="Cannon C."/>
            <person name="Castanera R."/>
            <person name="Culley D."/>
            <person name="Daum C."/>
            <person name="Ezra D."/>
            <person name="Gonzalez J."/>
            <person name="Henrissat B."/>
            <person name="Kuo A."/>
            <person name="Liang C."/>
            <person name="Lipzen A."/>
            <person name="Lutzoni F."/>
            <person name="Magnuson J."/>
            <person name="Mondo S."/>
            <person name="Nolan M."/>
            <person name="Ohm R."/>
            <person name="Pangilinan J."/>
            <person name="Park H.-J."/>
            <person name="Ramirez L."/>
            <person name="Alfaro M."/>
            <person name="Sun H."/>
            <person name="Tritt A."/>
            <person name="Yoshinaga Y."/>
            <person name="Zwiers L.-H."/>
            <person name="Turgeon B."/>
            <person name="Goodwin S."/>
            <person name="Spatafora J."/>
            <person name="Crous P."/>
            <person name="Grigoriev I."/>
        </authorList>
    </citation>
    <scope>NUCLEOTIDE SEQUENCE</scope>
    <source>
        <strain evidence="8">CBS 675.92</strain>
    </source>
</reference>
<keyword evidence="5" id="KW-0949">S-adenosyl-L-methionine</keyword>
<evidence type="ECO:0000256" key="5">
    <source>
        <dbReference type="ARBA" id="ARBA00022691"/>
    </source>
</evidence>
<evidence type="ECO:0000256" key="7">
    <source>
        <dbReference type="ARBA" id="ARBA00024915"/>
    </source>
</evidence>
<name>A0A6A5TVD8_9PLEO</name>
<dbReference type="Gene3D" id="1.10.8.100">
    <property type="entry name" value="Ribosomal RNA adenine dimethylase-like, domain 2"/>
    <property type="match status" value="1"/>
</dbReference>
<dbReference type="GO" id="GO:0034246">
    <property type="term" value="F:mitochondrial transcription factor activity"/>
    <property type="evidence" value="ECO:0007669"/>
    <property type="project" value="TreeGrafter"/>
</dbReference>
<dbReference type="PANTHER" id="PTHR11727:SF17">
    <property type="entry name" value="DIMETHYLADENOSINE TRANSFERASE 1, MITOCHONDRIAL"/>
    <property type="match status" value="1"/>
</dbReference>
<proteinExistence type="predicted"/>
<comment type="subcellular location">
    <subcellularLocation>
        <location evidence="1">Mitochondrion</location>
    </subcellularLocation>
</comment>
<keyword evidence="6" id="KW-0694">RNA-binding</keyword>
<evidence type="ECO:0000313" key="9">
    <source>
        <dbReference type="Proteomes" id="UP000800035"/>
    </source>
</evidence>
<keyword evidence="3 8" id="KW-0489">Methyltransferase</keyword>
<evidence type="ECO:0000256" key="1">
    <source>
        <dbReference type="ARBA" id="ARBA00004173"/>
    </source>
</evidence>
<dbReference type="GO" id="GO:0032259">
    <property type="term" value="P:methylation"/>
    <property type="evidence" value="ECO:0007669"/>
    <property type="project" value="UniProtKB-KW"/>
</dbReference>
<evidence type="ECO:0000256" key="4">
    <source>
        <dbReference type="ARBA" id="ARBA00022679"/>
    </source>
</evidence>
<dbReference type="SUPFAM" id="SSF53335">
    <property type="entry name" value="S-adenosyl-L-methionine-dependent methyltransferases"/>
    <property type="match status" value="1"/>
</dbReference>